<dbReference type="Proteomes" id="UP000015344">
    <property type="component" value="Unassembled WGS sequence"/>
</dbReference>
<comment type="caution">
    <text evidence="1">The sequence shown here is derived from an EMBL/GenBank/DDBJ whole genome shotgun (WGS) entry which is preliminary data.</text>
</comment>
<organism evidence="1 2">
    <name type="scientific">Paenibacillus alvei TS-15</name>
    <dbReference type="NCBI Taxonomy" id="1117108"/>
    <lineage>
        <taxon>Bacteria</taxon>
        <taxon>Bacillati</taxon>
        <taxon>Bacillota</taxon>
        <taxon>Bacilli</taxon>
        <taxon>Bacillales</taxon>
        <taxon>Paenibacillaceae</taxon>
        <taxon>Paenibacillus</taxon>
    </lineage>
</organism>
<evidence type="ECO:0000313" key="1">
    <source>
        <dbReference type="EMBL" id="EPY08218.1"/>
    </source>
</evidence>
<proteinExistence type="predicted"/>
<dbReference type="AlphaFoldDB" id="S9SVQ7"/>
<dbReference type="RefSeq" id="WP_021258668.1">
    <property type="nucleotide sequence ID" value="NZ_ATMT01000020.1"/>
</dbReference>
<sequence length="231" mass="25821">MNDIKRDLKKTPGDLVHSIVKTGISAIPVIGGGASELFSLLVAPPASKRRDQWLEKLAQGIEELKRNVPEFDVNSLKDNDIFITTVLQATHVAIRNHQEEKLIALRNAVLNSAIGIEIDENIQLMFLNMVDSLTPWHLRILTFFQNPSKWFEDNQRPAPQLNMGSPARILEAAYNELNGKREFYDIVINDLNSRGLLGTANLYITMSGDGALAQRTTDFGDMFVSYISPPC</sequence>
<evidence type="ECO:0000313" key="2">
    <source>
        <dbReference type="Proteomes" id="UP000015344"/>
    </source>
</evidence>
<accession>S9SVQ7</accession>
<gene>
    <name evidence="1" type="ORF">PAALTS15_05803</name>
</gene>
<dbReference type="eggNOG" id="ENOG503321G">
    <property type="taxonomic scope" value="Bacteria"/>
</dbReference>
<dbReference type="EMBL" id="ATMT01000020">
    <property type="protein sequence ID" value="EPY08218.1"/>
    <property type="molecule type" value="Genomic_DNA"/>
</dbReference>
<reference evidence="1 2" key="1">
    <citation type="submission" date="2013-05" db="EMBL/GenBank/DDBJ databases">
        <authorList>
            <person name="Strain E.A."/>
            <person name="Brown E."/>
            <person name="Allard M.W."/>
            <person name="Luo Y.L."/>
        </authorList>
    </citation>
    <scope>NUCLEOTIDE SEQUENCE [LARGE SCALE GENOMIC DNA]</scope>
    <source>
        <strain evidence="1 2">TS-15</strain>
    </source>
</reference>
<dbReference type="PATRIC" id="fig|1117108.3.peg.1214"/>
<protein>
    <submittedName>
        <fullName evidence="1">Uncharacterized protein</fullName>
    </submittedName>
</protein>
<name>S9SVQ7_PAEAL</name>